<comment type="caution">
    <text evidence="10">The sequence shown here is derived from an EMBL/GenBank/DDBJ whole genome shotgun (WGS) entry which is preliminary data.</text>
</comment>
<evidence type="ECO:0000256" key="4">
    <source>
        <dbReference type="ARBA" id="ARBA00023163"/>
    </source>
</evidence>
<feature type="region of interest" description="Disordered" evidence="8">
    <location>
        <begin position="17"/>
        <end position="55"/>
    </location>
</feature>
<name>A0A835CP26_APHGI</name>
<dbReference type="InterPro" id="IPR036390">
    <property type="entry name" value="WH_DNA-bd_sf"/>
</dbReference>
<feature type="domain" description="TFIIE beta" evidence="9">
    <location>
        <begin position="58"/>
        <end position="142"/>
    </location>
</feature>
<dbReference type="CDD" id="cd07977">
    <property type="entry name" value="TFIIE_beta_winged_helix"/>
    <property type="match status" value="1"/>
</dbReference>
<dbReference type="GO" id="GO:0006367">
    <property type="term" value="P:transcription initiation at RNA polymerase II promoter"/>
    <property type="evidence" value="ECO:0007669"/>
    <property type="project" value="UniProtKB-UniRule"/>
</dbReference>
<comment type="function">
    <text evidence="6 7">Recruits TFIIH to the initiation complex and stimulates the RNA polymerase II C-terminal domain kinase and DNA-dependent ATPase activities of TFIIH. Both TFIIH and TFIIE are required for promoter clearance by RNA polymerase.</text>
</comment>
<dbReference type="InterPro" id="IPR040501">
    <property type="entry name" value="TFA2_Winged_2"/>
</dbReference>
<dbReference type="PANTHER" id="PTHR12716:SF8">
    <property type="entry name" value="TRANSCRIPTION INITIATION FACTOR IIE SUBUNIT BETA"/>
    <property type="match status" value="1"/>
</dbReference>
<dbReference type="GO" id="GO:0003677">
    <property type="term" value="F:DNA binding"/>
    <property type="evidence" value="ECO:0007669"/>
    <property type="project" value="UniProtKB-UniRule"/>
</dbReference>
<keyword evidence="3 7" id="KW-0238">DNA-binding</keyword>
<dbReference type="InterPro" id="IPR016656">
    <property type="entry name" value="TFIIE-bsu"/>
</dbReference>
<dbReference type="GO" id="GO:0001097">
    <property type="term" value="F:TFIIH-class transcription factor complex binding"/>
    <property type="evidence" value="ECO:0007669"/>
    <property type="project" value="TreeGrafter"/>
</dbReference>
<dbReference type="FunFam" id="1.10.10.10:FF:000177">
    <property type="entry name" value="Transcription initiation factor IIE subunit beta"/>
    <property type="match status" value="1"/>
</dbReference>
<comment type="subunit">
    <text evidence="7">Tetramer of two alpha and two beta chains.</text>
</comment>
<dbReference type="Proteomes" id="UP000639338">
    <property type="component" value="Unassembled WGS sequence"/>
</dbReference>
<sequence length="260" mass="29857">MDPALLRERELFKRRALATPAIERKKKEPEKNTTRDEPAKKKHKISTPSSTVKHDVGSYKSMAGTSQYKFAVLAKIVNHMKTKYLEGDNHGLTIDEILDETKQLDVGSKVKIWLQAEALIQNPKIEVTDSNKYVFKPKFKLVDKKSLLRLLKRHDLKGLGGILLEEIQESLPKCEKALKATQLEIDDEFKKLWRSVAVDGMDDEKIDEYLDKQGITSMRDHGPKKSAPMKRKKSNKRKVPKKPRDNDHLADVLENYDEAK</sequence>
<accession>A0A835CP26</accession>
<dbReference type="EMBL" id="JACMRX010000005">
    <property type="protein sequence ID" value="KAF7990139.1"/>
    <property type="molecule type" value="Genomic_DNA"/>
</dbReference>
<evidence type="ECO:0000256" key="7">
    <source>
        <dbReference type="PIRNR" id="PIRNR016398"/>
    </source>
</evidence>
<reference evidence="10 11" key="1">
    <citation type="submission" date="2020-08" db="EMBL/GenBank/DDBJ databases">
        <title>Aphidius gifuensis genome sequencing and assembly.</title>
        <authorList>
            <person name="Du Z."/>
        </authorList>
    </citation>
    <scope>NUCLEOTIDE SEQUENCE [LARGE SCALE GENOMIC DNA]</scope>
    <source>
        <strain evidence="10">YNYX2018</strain>
        <tissue evidence="10">Adults</tissue>
    </source>
</reference>
<proteinExistence type="inferred from homology"/>
<dbReference type="Pfam" id="PF18121">
    <property type="entry name" value="TFA2_Winged_2"/>
    <property type="match status" value="1"/>
</dbReference>
<evidence type="ECO:0000256" key="1">
    <source>
        <dbReference type="ARBA" id="ARBA00004123"/>
    </source>
</evidence>
<feature type="region of interest" description="Disordered" evidence="8">
    <location>
        <begin position="212"/>
        <end position="260"/>
    </location>
</feature>
<comment type="subcellular location">
    <subcellularLocation>
        <location evidence="1 7">Nucleus</location>
    </subcellularLocation>
</comment>
<evidence type="ECO:0000259" key="9">
    <source>
        <dbReference type="PROSITE" id="PS51351"/>
    </source>
</evidence>
<dbReference type="OrthoDB" id="5323195at2759"/>
<evidence type="ECO:0000256" key="5">
    <source>
        <dbReference type="ARBA" id="ARBA00023242"/>
    </source>
</evidence>
<dbReference type="Pfam" id="PF02186">
    <property type="entry name" value="TFIIE_beta"/>
    <property type="match status" value="1"/>
</dbReference>
<dbReference type="Gene3D" id="1.10.10.10">
    <property type="entry name" value="Winged helix-like DNA-binding domain superfamily/Winged helix DNA-binding domain"/>
    <property type="match status" value="1"/>
</dbReference>
<dbReference type="SUPFAM" id="SSF46785">
    <property type="entry name" value="Winged helix' DNA-binding domain"/>
    <property type="match status" value="1"/>
</dbReference>
<evidence type="ECO:0000256" key="6">
    <source>
        <dbReference type="ARBA" id="ARBA00025581"/>
    </source>
</evidence>
<evidence type="ECO:0000256" key="3">
    <source>
        <dbReference type="ARBA" id="ARBA00023125"/>
    </source>
</evidence>
<organism evidence="10 11">
    <name type="scientific">Aphidius gifuensis</name>
    <name type="common">Parasitoid wasp</name>
    <dbReference type="NCBI Taxonomy" id="684658"/>
    <lineage>
        <taxon>Eukaryota</taxon>
        <taxon>Metazoa</taxon>
        <taxon>Ecdysozoa</taxon>
        <taxon>Arthropoda</taxon>
        <taxon>Hexapoda</taxon>
        <taxon>Insecta</taxon>
        <taxon>Pterygota</taxon>
        <taxon>Neoptera</taxon>
        <taxon>Endopterygota</taxon>
        <taxon>Hymenoptera</taxon>
        <taxon>Apocrita</taxon>
        <taxon>Ichneumonoidea</taxon>
        <taxon>Braconidae</taxon>
        <taxon>Aphidiinae</taxon>
        <taxon>Aphidius</taxon>
    </lineage>
</organism>
<comment type="similarity">
    <text evidence="7">Belongs to the TFIIE beta subunit family.</text>
</comment>
<feature type="compositionally biased region" description="Basic residues" evidence="8">
    <location>
        <begin position="224"/>
        <end position="241"/>
    </location>
</feature>
<evidence type="ECO:0000313" key="10">
    <source>
        <dbReference type="EMBL" id="KAF7990139.1"/>
    </source>
</evidence>
<dbReference type="PROSITE" id="PS51351">
    <property type="entry name" value="TFIIE_BETA_C"/>
    <property type="match status" value="1"/>
</dbReference>
<dbReference type="InterPro" id="IPR036388">
    <property type="entry name" value="WH-like_DNA-bd_sf"/>
</dbReference>
<dbReference type="PIRSF" id="PIRSF016398">
    <property type="entry name" value="TFIIE-beta"/>
    <property type="match status" value="1"/>
</dbReference>
<dbReference type="InterPro" id="IPR003166">
    <property type="entry name" value="TFIIE_bsu_DNA-bd"/>
</dbReference>
<gene>
    <name evidence="10" type="ORF">HCN44_009874</name>
</gene>
<dbReference type="GO" id="GO:0005673">
    <property type="term" value="C:transcription factor TFIIE complex"/>
    <property type="evidence" value="ECO:0007669"/>
    <property type="project" value="UniProtKB-UniRule"/>
</dbReference>
<evidence type="ECO:0000256" key="8">
    <source>
        <dbReference type="SAM" id="MobiDB-lite"/>
    </source>
</evidence>
<dbReference type="PANTHER" id="PTHR12716">
    <property type="entry name" value="TRANSCRIPTION INITIATION FACTOR IIE, BETA SUBUNIT"/>
    <property type="match status" value="1"/>
</dbReference>
<keyword evidence="2 7" id="KW-0805">Transcription regulation</keyword>
<evidence type="ECO:0000256" key="2">
    <source>
        <dbReference type="ARBA" id="ARBA00023015"/>
    </source>
</evidence>
<keyword evidence="11" id="KW-1185">Reference proteome</keyword>
<keyword evidence="4 7" id="KW-0804">Transcription</keyword>
<evidence type="ECO:0000313" key="11">
    <source>
        <dbReference type="Proteomes" id="UP000639338"/>
    </source>
</evidence>
<feature type="compositionally biased region" description="Basic and acidic residues" evidence="8">
    <location>
        <begin position="22"/>
        <end position="39"/>
    </location>
</feature>
<feature type="compositionally biased region" description="Basic and acidic residues" evidence="8">
    <location>
        <begin position="242"/>
        <end position="260"/>
    </location>
</feature>
<dbReference type="AlphaFoldDB" id="A0A835CP26"/>
<protein>
    <recommendedName>
        <fullName evidence="7">Transcription initiation factor IIE subunit beta</fullName>
    </recommendedName>
</protein>
<keyword evidence="5 7" id="KW-0539">Nucleus</keyword>